<feature type="transmembrane region" description="Helical" evidence="2">
    <location>
        <begin position="176"/>
        <end position="198"/>
    </location>
</feature>
<dbReference type="AlphaFoldDB" id="A0A8B8EVW6"/>
<dbReference type="SUPFAM" id="SSF52540">
    <property type="entry name" value="P-loop containing nucleoside triphosphate hydrolases"/>
    <property type="match status" value="1"/>
</dbReference>
<keyword evidence="2" id="KW-0472">Membrane</keyword>
<keyword evidence="2" id="KW-0812">Transmembrane</keyword>
<evidence type="ECO:0000259" key="3">
    <source>
        <dbReference type="Pfam" id="PF18738"/>
    </source>
</evidence>
<evidence type="ECO:0000256" key="2">
    <source>
        <dbReference type="SAM" id="Phobius"/>
    </source>
</evidence>
<proteinExistence type="predicted"/>
<dbReference type="Proteomes" id="UP000694844">
    <property type="component" value="Chromosome 5"/>
</dbReference>
<dbReference type="RefSeq" id="XP_022344129.1">
    <property type="nucleotide sequence ID" value="XM_022488421.1"/>
</dbReference>
<feature type="compositionally biased region" description="Basic and acidic residues" evidence="1">
    <location>
        <begin position="217"/>
        <end position="240"/>
    </location>
</feature>
<organism evidence="5 6">
    <name type="scientific">Crassostrea virginica</name>
    <name type="common">Eastern oyster</name>
    <dbReference type="NCBI Taxonomy" id="6565"/>
    <lineage>
        <taxon>Eukaryota</taxon>
        <taxon>Metazoa</taxon>
        <taxon>Spiralia</taxon>
        <taxon>Lophotrochozoa</taxon>
        <taxon>Mollusca</taxon>
        <taxon>Bivalvia</taxon>
        <taxon>Autobranchia</taxon>
        <taxon>Pteriomorphia</taxon>
        <taxon>Ostreida</taxon>
        <taxon>Ostreoidea</taxon>
        <taxon>Ostreidae</taxon>
        <taxon>Crassostrea</taxon>
    </lineage>
</organism>
<keyword evidence="2" id="KW-1133">Transmembrane helix</keyword>
<feature type="domain" description="DZIP3-like HEPN" evidence="3">
    <location>
        <begin position="310"/>
        <end position="391"/>
    </location>
</feature>
<feature type="region of interest" description="Disordered" evidence="1">
    <location>
        <begin position="215"/>
        <end position="240"/>
    </location>
</feature>
<dbReference type="OrthoDB" id="6147764at2759"/>
<dbReference type="InterPro" id="IPR027417">
    <property type="entry name" value="P-loop_NTPase"/>
</dbReference>
<accession>A0A8B8EVW6</accession>
<feature type="domain" description="Novel STAND NTPase 3" evidence="4">
    <location>
        <begin position="457"/>
        <end position="606"/>
    </location>
</feature>
<keyword evidence="5" id="KW-1185">Reference proteome</keyword>
<dbReference type="GeneID" id="111137125"/>
<evidence type="ECO:0000313" key="5">
    <source>
        <dbReference type="Proteomes" id="UP000694844"/>
    </source>
</evidence>
<sequence length="844" mass="97544">METSIYIVTFFSILRMEISKASFSCPWSAPTIAYVDSCPKNKTEWDHAAERKKCYMMAAQQNCTDAAKFQYHCLLNHHRNATLEVCAPIFFLQGFCASYNTDKIDIVENYEKGFECLKFSGADRCPPRYPSSEAYKYLPCYGSQLGLKTTTSTTTQRTPTTLTAANDEGSAANTPVIVTLAIFVVVLFSLILMGVFIIKRKFGWPSTAYFRRRSPKRANDVKSQPDEEEKDRQSLLKDEEEKDRQSLLKVDKPEYAYFVRKRRKKDAVKEDLENERKYLDEEQKIGKLKELLRYPVHILKKELNVKDLKENTVIYSKSIKAHFNAPLISKLQSVQSLDDYSRLDMTVVFTLLQNFCENIKPPQKGWGYEPHSDEVTTGADIERIRLMWNKFCDDDLQFPQLDDVYKRMKEKYGTEAVLGDDGVWKHGEEEGFEEMKEKIPSNRLKPDCLEENGIIITDNITSAISSLQTRNVVILRGAIGCGKTYALEAIQNHYKGEGLKAVWDIETEPRTLKNWKSFTEKTIVFCDNLFGRYGCHTFSKQDILSIENYLENIENESTGNTKVVVGIHQHIFEEIKKTCTLNFLQNKNATVDMDKLSRAEKLLIFKMQKRDGHCKADSDCWFRHIEFSSVLTKLSQSPGNVGSPFLSLMYCHHHELFSEDEFTKNPVQSLMKHFQKMRMGSHTEYSCLVYLMVVQTHDLDEEPPTWAGLIYALITKDALNNLCKQKFGYIQTEQKNASLIHDVLTIVLFKCTAELKEDFFPVVQYSNVTVLLELMRPPGDSCCEFYTSLAKVKKNEEFRENAKVLIYRLAHHWTKNWEHPLQSSAIFREKAEEYMSKRPKSIRI</sequence>
<dbReference type="Pfam" id="PF20720">
    <property type="entry name" value="nSTAND3"/>
    <property type="match status" value="1"/>
</dbReference>
<dbReference type="KEGG" id="cvn:111137125"/>
<gene>
    <name evidence="6" type="primary">LOC111137125</name>
</gene>
<dbReference type="InterPro" id="IPR049050">
    <property type="entry name" value="nSTAND3"/>
</dbReference>
<protein>
    <submittedName>
        <fullName evidence="6">Uncharacterized protein LOC111137125</fullName>
    </submittedName>
</protein>
<dbReference type="InterPro" id="IPR041249">
    <property type="entry name" value="HEPN_DZIP3"/>
</dbReference>
<evidence type="ECO:0000256" key="1">
    <source>
        <dbReference type="SAM" id="MobiDB-lite"/>
    </source>
</evidence>
<name>A0A8B8EVW6_CRAVI</name>
<dbReference type="Pfam" id="PF18738">
    <property type="entry name" value="HEPN_DZIP3"/>
    <property type="match status" value="1"/>
</dbReference>
<evidence type="ECO:0000313" key="6">
    <source>
        <dbReference type="RefSeq" id="XP_022344129.1"/>
    </source>
</evidence>
<reference evidence="6" key="1">
    <citation type="submission" date="2025-08" db="UniProtKB">
        <authorList>
            <consortium name="RefSeq"/>
        </authorList>
    </citation>
    <scope>IDENTIFICATION</scope>
    <source>
        <tissue evidence="6">Whole sample</tissue>
    </source>
</reference>
<evidence type="ECO:0000259" key="4">
    <source>
        <dbReference type="Pfam" id="PF20720"/>
    </source>
</evidence>